<dbReference type="InterPro" id="IPR043130">
    <property type="entry name" value="CDP-OH_PTrfase_TM_dom"/>
</dbReference>
<dbReference type="EMBL" id="CAESAE010000004">
    <property type="protein sequence ID" value="CAB4338140.1"/>
    <property type="molecule type" value="Genomic_DNA"/>
</dbReference>
<dbReference type="InterPro" id="IPR004570">
    <property type="entry name" value="Phosphatidylglycerol_P_synth"/>
</dbReference>
<dbReference type="EMBL" id="CAEZYM010000003">
    <property type="protein sequence ID" value="CAB4720810.1"/>
    <property type="molecule type" value="Genomic_DNA"/>
</dbReference>
<protein>
    <submittedName>
        <fullName evidence="14">Unannotated protein</fullName>
    </submittedName>
</protein>
<dbReference type="EMBL" id="CAFABH010000002">
    <property type="protein sequence ID" value="CAB4820585.1"/>
    <property type="molecule type" value="Genomic_DNA"/>
</dbReference>
<evidence type="ECO:0000256" key="11">
    <source>
        <dbReference type="SAM" id="Phobius"/>
    </source>
</evidence>
<evidence type="ECO:0000256" key="2">
    <source>
        <dbReference type="ARBA" id="ARBA00010441"/>
    </source>
</evidence>
<organism evidence="14">
    <name type="scientific">freshwater metagenome</name>
    <dbReference type="NCBI Taxonomy" id="449393"/>
    <lineage>
        <taxon>unclassified sequences</taxon>
        <taxon>metagenomes</taxon>
        <taxon>ecological metagenomes</taxon>
    </lineage>
</organism>
<evidence type="ECO:0000256" key="6">
    <source>
        <dbReference type="ARBA" id="ARBA00022989"/>
    </source>
</evidence>
<evidence type="ECO:0000256" key="8">
    <source>
        <dbReference type="ARBA" id="ARBA00023136"/>
    </source>
</evidence>
<dbReference type="GO" id="GO:0016020">
    <property type="term" value="C:membrane"/>
    <property type="evidence" value="ECO:0007669"/>
    <property type="project" value="UniProtKB-SubCell"/>
</dbReference>
<evidence type="ECO:0000313" key="14">
    <source>
        <dbReference type="EMBL" id="CAB4720810.1"/>
    </source>
</evidence>
<keyword evidence="10" id="KW-1208">Phospholipid metabolism</keyword>
<dbReference type="Gene3D" id="1.20.120.1760">
    <property type="match status" value="1"/>
</dbReference>
<dbReference type="NCBIfam" id="TIGR00560">
    <property type="entry name" value="pgsA"/>
    <property type="match status" value="1"/>
</dbReference>
<keyword evidence="6 11" id="KW-1133">Transmembrane helix</keyword>
<comment type="similarity">
    <text evidence="2">Belongs to the CDP-alcohol phosphatidyltransferase class-I family.</text>
</comment>
<keyword evidence="3" id="KW-0444">Lipid biosynthesis</keyword>
<evidence type="ECO:0000313" key="18">
    <source>
        <dbReference type="EMBL" id="CAB4944802.1"/>
    </source>
</evidence>
<comment type="subcellular location">
    <subcellularLocation>
        <location evidence="1">Membrane</location>
        <topology evidence="1">Multi-pass membrane protein</topology>
    </subcellularLocation>
</comment>
<evidence type="ECO:0000256" key="10">
    <source>
        <dbReference type="ARBA" id="ARBA00023264"/>
    </source>
</evidence>
<keyword evidence="4" id="KW-0808">Transferase</keyword>
<dbReference type="EMBL" id="CAFBLD010000002">
    <property type="protein sequence ID" value="CAB4858618.1"/>
    <property type="molecule type" value="Genomic_DNA"/>
</dbReference>
<evidence type="ECO:0000313" key="16">
    <source>
        <dbReference type="EMBL" id="CAB4820585.1"/>
    </source>
</evidence>
<evidence type="ECO:0000313" key="19">
    <source>
        <dbReference type="EMBL" id="CAB4969516.1"/>
    </source>
</evidence>
<dbReference type="InterPro" id="IPR050324">
    <property type="entry name" value="CDP-alcohol_PTase-I"/>
</dbReference>
<keyword evidence="9" id="KW-0594">Phospholipid biosynthesis</keyword>
<dbReference type="EMBL" id="CAEZXO010000005">
    <property type="protein sequence ID" value="CAB4695787.1"/>
    <property type="molecule type" value="Genomic_DNA"/>
</dbReference>
<evidence type="ECO:0000256" key="1">
    <source>
        <dbReference type="ARBA" id="ARBA00004141"/>
    </source>
</evidence>
<evidence type="ECO:0000256" key="7">
    <source>
        <dbReference type="ARBA" id="ARBA00023098"/>
    </source>
</evidence>
<evidence type="ECO:0000256" key="9">
    <source>
        <dbReference type="ARBA" id="ARBA00023209"/>
    </source>
</evidence>
<keyword evidence="7" id="KW-0443">Lipid metabolism</keyword>
<sequence length="180" mass="20034">MKKPSELNLPNSITIIRILALPICAYVLFKNGGHDYHWRIAAWWVFFFVGMSDALDGKLARSRNSVTEFGKLLDPIADKAYLATAMIGLSILGDLQWWVTVAILFREIGITIFRFSVIKTGVIPANRGGKIKTAVQNFAISFYMLPLNPALFLARDIFLGIAIVLTLATGASYVNQARKR</sequence>
<dbReference type="PANTHER" id="PTHR14269">
    <property type="entry name" value="CDP-DIACYLGLYCEROL--GLYCEROL-3-PHOSPHATE 3-PHOSPHATIDYLTRANSFERASE-RELATED"/>
    <property type="match status" value="1"/>
</dbReference>
<evidence type="ECO:0000313" key="20">
    <source>
        <dbReference type="EMBL" id="CAB5069775.1"/>
    </source>
</evidence>
<dbReference type="InterPro" id="IPR048254">
    <property type="entry name" value="CDP_ALCOHOL_P_TRANSF_CS"/>
</dbReference>
<reference evidence="14" key="1">
    <citation type="submission" date="2020-05" db="EMBL/GenBank/DDBJ databases">
        <authorList>
            <person name="Chiriac C."/>
            <person name="Salcher M."/>
            <person name="Ghai R."/>
            <person name="Kavagutti S V."/>
        </authorList>
    </citation>
    <scope>NUCLEOTIDE SEQUENCE</scope>
</reference>
<dbReference type="EMBL" id="CAEZZW010000001">
    <property type="protein sequence ID" value="CAB4773063.1"/>
    <property type="molecule type" value="Genomic_DNA"/>
</dbReference>
<accession>A0A6J6RA01</accession>
<feature type="transmembrane region" description="Helical" evidence="11">
    <location>
        <begin position="152"/>
        <end position="174"/>
    </location>
</feature>
<dbReference type="EMBL" id="CAFBQX010000001">
    <property type="protein sequence ID" value="CAB5069775.1"/>
    <property type="molecule type" value="Genomic_DNA"/>
</dbReference>
<evidence type="ECO:0000313" key="17">
    <source>
        <dbReference type="EMBL" id="CAB4858618.1"/>
    </source>
</evidence>
<dbReference type="EMBL" id="CAFBOC010000002">
    <property type="protein sequence ID" value="CAB4969516.1"/>
    <property type="molecule type" value="Genomic_DNA"/>
</dbReference>
<dbReference type="EMBL" id="CAFBNH010000004">
    <property type="protein sequence ID" value="CAB4944802.1"/>
    <property type="molecule type" value="Genomic_DNA"/>
</dbReference>
<proteinExistence type="inferred from homology"/>
<dbReference type="GO" id="GO:0046474">
    <property type="term" value="P:glycerophospholipid biosynthetic process"/>
    <property type="evidence" value="ECO:0007669"/>
    <property type="project" value="TreeGrafter"/>
</dbReference>
<evidence type="ECO:0000313" key="13">
    <source>
        <dbReference type="EMBL" id="CAB4695787.1"/>
    </source>
</evidence>
<dbReference type="PANTHER" id="PTHR14269:SF52">
    <property type="entry name" value="PHOSPHATIDYLGLYCEROPHOSPHATE SYNTHASE-RELATED"/>
    <property type="match status" value="1"/>
</dbReference>
<dbReference type="PROSITE" id="PS00379">
    <property type="entry name" value="CDP_ALCOHOL_P_TRANSF"/>
    <property type="match status" value="1"/>
</dbReference>
<evidence type="ECO:0000256" key="5">
    <source>
        <dbReference type="ARBA" id="ARBA00022692"/>
    </source>
</evidence>
<evidence type="ECO:0000256" key="4">
    <source>
        <dbReference type="ARBA" id="ARBA00022679"/>
    </source>
</evidence>
<keyword evidence="5 11" id="KW-0812">Transmembrane</keyword>
<keyword evidence="8 11" id="KW-0472">Membrane</keyword>
<dbReference type="GO" id="GO:0008444">
    <property type="term" value="F:CDP-diacylglycerol-glycerol-3-phosphate 3-phosphatidyltransferase activity"/>
    <property type="evidence" value="ECO:0007669"/>
    <property type="project" value="InterPro"/>
</dbReference>
<evidence type="ECO:0000313" key="15">
    <source>
        <dbReference type="EMBL" id="CAB4773063.1"/>
    </source>
</evidence>
<name>A0A6J6RA01_9ZZZZ</name>
<feature type="transmembrane region" description="Helical" evidence="11">
    <location>
        <begin position="12"/>
        <end position="29"/>
    </location>
</feature>
<dbReference type="InterPro" id="IPR000462">
    <property type="entry name" value="CDP-OH_P_trans"/>
</dbReference>
<dbReference type="AlphaFoldDB" id="A0A6J6RA01"/>
<evidence type="ECO:0000313" key="12">
    <source>
        <dbReference type="EMBL" id="CAB4338140.1"/>
    </source>
</evidence>
<dbReference type="PIRSF" id="PIRSF000847">
    <property type="entry name" value="Phos_ph_gly_syn"/>
    <property type="match status" value="1"/>
</dbReference>
<dbReference type="Pfam" id="PF01066">
    <property type="entry name" value="CDP-OH_P_transf"/>
    <property type="match status" value="1"/>
</dbReference>
<gene>
    <name evidence="13" type="ORF">UFOPK2510_00988</name>
    <name evidence="14" type="ORF">UFOPK2718_00467</name>
    <name evidence="15" type="ORF">UFOPK2936_00323</name>
    <name evidence="16" type="ORF">UFOPK3174_00200</name>
    <name evidence="17" type="ORF">UFOPK3328_00337</name>
    <name evidence="18" type="ORF">UFOPK3779_00802</name>
    <name evidence="19" type="ORF">UFOPK3913_00260</name>
    <name evidence="12" type="ORF">UFOPK4107_00767</name>
    <name evidence="20" type="ORF">UFOPK4403_00106</name>
</gene>
<evidence type="ECO:0000256" key="3">
    <source>
        <dbReference type="ARBA" id="ARBA00022516"/>
    </source>
</evidence>